<evidence type="ECO:0000313" key="4">
    <source>
        <dbReference type="Proteomes" id="UP000019402"/>
    </source>
</evidence>
<dbReference type="Gene3D" id="3.30.930.10">
    <property type="entry name" value="Bira Bifunctional Protein, Domain 2"/>
    <property type="match status" value="1"/>
</dbReference>
<keyword evidence="4" id="KW-1185">Reference proteome</keyword>
<dbReference type="PANTHER" id="PTHR12835">
    <property type="entry name" value="BIOTIN PROTEIN LIGASE"/>
    <property type="match status" value="1"/>
</dbReference>
<sequence length="257" mass="29457">MTIWRNYFYIMSVQIPNNILHFEHLLSTNTKLKALKANVPEFTIVITDKQTAGKGQAGNYWESEANKNLTFSLLLKPIYIEIQDQFIISKAVALGIIHVFKDFSQDFSIKWPNDIYYRDKKIGGILIENTISRTTISDSIVGIGLNINQEYFTSDAPNPISLKNISGQDFELITILSKVVHAITAYVNDIKCGNSAKLNQLYLNNLYRRQGFHLYKDHHGEFMAQITGINEYGHLQLKTQTGEKRTYAFKEVTFIIH</sequence>
<dbReference type="SUPFAM" id="SSF55681">
    <property type="entry name" value="Class II aaRS and biotin synthetases"/>
    <property type="match status" value="1"/>
</dbReference>
<organism evidence="3 4">
    <name type="scientific">Saccharicrinis fermentans DSM 9555 = JCM 21142</name>
    <dbReference type="NCBI Taxonomy" id="869213"/>
    <lineage>
        <taxon>Bacteria</taxon>
        <taxon>Pseudomonadati</taxon>
        <taxon>Bacteroidota</taxon>
        <taxon>Bacteroidia</taxon>
        <taxon>Marinilabiliales</taxon>
        <taxon>Marinilabiliaceae</taxon>
        <taxon>Saccharicrinis</taxon>
    </lineage>
</organism>
<gene>
    <name evidence="3" type="ORF">JCM21142_274</name>
</gene>
<dbReference type="eggNOG" id="COG0340">
    <property type="taxonomic scope" value="Bacteria"/>
</dbReference>
<dbReference type="Pfam" id="PF03099">
    <property type="entry name" value="BPL_LplA_LipB"/>
    <property type="match status" value="1"/>
</dbReference>
<dbReference type="InterPro" id="IPR045864">
    <property type="entry name" value="aa-tRNA-synth_II/BPL/LPL"/>
</dbReference>
<dbReference type="EMBL" id="BAMD01000002">
    <property type="protein sequence ID" value="GAF01660.1"/>
    <property type="molecule type" value="Genomic_DNA"/>
</dbReference>
<dbReference type="STRING" id="869213.GCA_000517085_03224"/>
<evidence type="ECO:0000256" key="1">
    <source>
        <dbReference type="ARBA" id="ARBA00022598"/>
    </source>
</evidence>
<reference evidence="3 4" key="1">
    <citation type="journal article" date="2014" name="Genome Announc.">
        <title>Draft Genome Sequence of Cytophaga fermentans JCM 21142T, a Facultative Anaerobe Isolated from Marine Mud.</title>
        <authorList>
            <person name="Starns D."/>
            <person name="Oshima K."/>
            <person name="Suda W."/>
            <person name="Iino T."/>
            <person name="Yuki M."/>
            <person name="Inoue J."/>
            <person name="Kitamura K."/>
            <person name="Iida T."/>
            <person name="Darby A."/>
            <person name="Hattori M."/>
            <person name="Ohkuma M."/>
        </authorList>
    </citation>
    <scope>NUCLEOTIDE SEQUENCE [LARGE SCALE GENOMIC DNA]</scope>
    <source>
        <strain evidence="3 4">JCM 21142</strain>
    </source>
</reference>
<dbReference type="PANTHER" id="PTHR12835:SF5">
    <property type="entry name" value="BIOTIN--PROTEIN LIGASE"/>
    <property type="match status" value="1"/>
</dbReference>
<dbReference type="Proteomes" id="UP000019402">
    <property type="component" value="Unassembled WGS sequence"/>
</dbReference>
<protein>
    <submittedName>
        <fullName evidence="3">Bifunctional protein BirA</fullName>
    </submittedName>
</protein>
<keyword evidence="1" id="KW-0436">Ligase</keyword>
<dbReference type="CDD" id="cd16442">
    <property type="entry name" value="BPL"/>
    <property type="match status" value="1"/>
</dbReference>
<proteinExistence type="predicted"/>
<dbReference type="GO" id="GO:0004077">
    <property type="term" value="F:biotin--[biotin carboxyl-carrier protein] ligase activity"/>
    <property type="evidence" value="ECO:0007669"/>
    <property type="project" value="InterPro"/>
</dbReference>
<dbReference type="InterPro" id="IPR004408">
    <property type="entry name" value="Biotin_CoA_COase_ligase"/>
</dbReference>
<evidence type="ECO:0000259" key="2">
    <source>
        <dbReference type="PROSITE" id="PS51733"/>
    </source>
</evidence>
<dbReference type="AlphaFoldDB" id="W7XUH8"/>
<evidence type="ECO:0000313" key="3">
    <source>
        <dbReference type="EMBL" id="GAF01660.1"/>
    </source>
</evidence>
<name>W7XUH8_9BACT</name>
<dbReference type="InterPro" id="IPR004143">
    <property type="entry name" value="BPL_LPL_catalytic"/>
</dbReference>
<dbReference type="NCBIfam" id="TIGR00121">
    <property type="entry name" value="birA_ligase"/>
    <property type="match status" value="1"/>
</dbReference>
<dbReference type="PROSITE" id="PS51733">
    <property type="entry name" value="BPL_LPL_CATALYTIC"/>
    <property type="match status" value="1"/>
</dbReference>
<comment type="caution">
    <text evidence="3">The sequence shown here is derived from an EMBL/GenBank/DDBJ whole genome shotgun (WGS) entry which is preliminary data.</text>
</comment>
<feature type="domain" description="BPL/LPL catalytic" evidence="2">
    <location>
        <begin position="13"/>
        <end position="191"/>
    </location>
</feature>
<dbReference type="GO" id="GO:0005737">
    <property type="term" value="C:cytoplasm"/>
    <property type="evidence" value="ECO:0007669"/>
    <property type="project" value="TreeGrafter"/>
</dbReference>
<accession>W7XUH8</accession>